<dbReference type="Pfam" id="PF01479">
    <property type="entry name" value="S4"/>
    <property type="match status" value="1"/>
</dbReference>
<reference evidence="6 7" key="2">
    <citation type="submission" date="2010-03" db="EMBL/GenBank/DDBJ databases">
        <authorList>
            <person name="Pajon A."/>
        </authorList>
    </citation>
    <scope>NUCLEOTIDE SEQUENCE [LARGE SCALE GENOMIC DNA]</scope>
    <source>
        <strain evidence="6 7">SGP1</strain>
    </source>
</reference>
<dbReference type="NCBIfam" id="TIGR00093">
    <property type="entry name" value="pseudouridine synthase"/>
    <property type="match status" value="1"/>
</dbReference>
<dbReference type="InterPro" id="IPR036986">
    <property type="entry name" value="S4_RNA-bd_sf"/>
</dbReference>
<dbReference type="PROSITE" id="PS01149">
    <property type="entry name" value="PSI_RSU"/>
    <property type="match status" value="1"/>
</dbReference>
<dbReference type="InterPro" id="IPR020094">
    <property type="entry name" value="TruA/RsuA/RluB/E/F_N"/>
</dbReference>
<evidence type="ECO:0000256" key="3">
    <source>
        <dbReference type="PROSITE-ProRule" id="PRU00182"/>
    </source>
</evidence>
<dbReference type="InterPro" id="IPR050343">
    <property type="entry name" value="RsuA_PseudoU_synthase"/>
</dbReference>
<dbReference type="Gene3D" id="3.30.70.1560">
    <property type="entry name" value="Alpha-L RNA-binding motif"/>
    <property type="match status" value="1"/>
</dbReference>
<dbReference type="InterPro" id="IPR020103">
    <property type="entry name" value="PsdUridine_synth_cat_dom_sf"/>
</dbReference>
<evidence type="ECO:0000256" key="2">
    <source>
        <dbReference type="ARBA" id="ARBA00023235"/>
    </source>
</evidence>
<dbReference type="AlphaFoldDB" id="A0AB94IXD9"/>
<accession>A0AB94IXD9</accession>
<gene>
    <name evidence="6" type="ORF">SY1_13000</name>
</gene>
<dbReference type="InterPro" id="IPR002942">
    <property type="entry name" value="S4_RNA-bd"/>
</dbReference>
<keyword evidence="3" id="KW-0694">RNA-binding</keyword>
<keyword evidence="7" id="KW-1185">Reference proteome</keyword>
<evidence type="ECO:0000313" key="6">
    <source>
        <dbReference type="EMBL" id="CBL28416.1"/>
    </source>
</evidence>
<name>A0AB94IXD9_9BACT</name>
<comment type="similarity">
    <text evidence="1 4">Belongs to the pseudouridine synthase RsuA family.</text>
</comment>
<dbReference type="SUPFAM" id="SSF55174">
    <property type="entry name" value="Alpha-L RNA-binding motif"/>
    <property type="match status" value="1"/>
</dbReference>
<dbReference type="EC" id="5.4.99.-" evidence="4"/>
<dbReference type="GO" id="GO:0003723">
    <property type="term" value="F:RNA binding"/>
    <property type="evidence" value="ECO:0007669"/>
    <property type="project" value="UniProtKB-KW"/>
</dbReference>
<evidence type="ECO:0000259" key="5">
    <source>
        <dbReference type="SMART" id="SM00363"/>
    </source>
</evidence>
<dbReference type="RefSeq" id="WP_015556563.1">
    <property type="nucleotide sequence ID" value="NC_021038.1"/>
</dbReference>
<keyword evidence="2 4" id="KW-0413">Isomerase</keyword>
<evidence type="ECO:0000313" key="7">
    <source>
        <dbReference type="Proteomes" id="UP000008957"/>
    </source>
</evidence>
<dbReference type="Pfam" id="PF00849">
    <property type="entry name" value="PseudoU_synth_2"/>
    <property type="match status" value="1"/>
</dbReference>
<dbReference type="Proteomes" id="UP000008957">
    <property type="component" value="Chromosome"/>
</dbReference>
<evidence type="ECO:0000256" key="1">
    <source>
        <dbReference type="ARBA" id="ARBA00008348"/>
    </source>
</evidence>
<dbReference type="InterPro" id="IPR042092">
    <property type="entry name" value="PsdUridine_s_RsuA/RluB/E/F_cat"/>
</dbReference>
<dbReference type="EMBL" id="FP929056">
    <property type="protein sequence ID" value="CBL28416.1"/>
    <property type="molecule type" value="Genomic_DNA"/>
</dbReference>
<feature type="domain" description="RNA-binding S4" evidence="5">
    <location>
        <begin position="6"/>
        <end position="64"/>
    </location>
</feature>
<organism evidence="6 7">
    <name type="scientific">Fretibacterium fastidiosum</name>
    <dbReference type="NCBI Taxonomy" id="651822"/>
    <lineage>
        <taxon>Bacteria</taxon>
        <taxon>Thermotogati</taxon>
        <taxon>Synergistota</taxon>
        <taxon>Synergistia</taxon>
        <taxon>Synergistales</taxon>
        <taxon>Aminobacteriaceae</taxon>
        <taxon>Fretibacterium</taxon>
    </lineage>
</organism>
<dbReference type="InterPro" id="IPR018496">
    <property type="entry name" value="PsdUridine_synth_RsuA/RluB_CS"/>
</dbReference>
<dbReference type="GO" id="GO:0000455">
    <property type="term" value="P:enzyme-directed rRNA pseudouridine synthesis"/>
    <property type="evidence" value="ECO:0007669"/>
    <property type="project" value="UniProtKB-ARBA"/>
</dbReference>
<dbReference type="SUPFAM" id="SSF55120">
    <property type="entry name" value="Pseudouridine synthase"/>
    <property type="match status" value="1"/>
</dbReference>
<proteinExistence type="inferred from homology"/>
<dbReference type="InterPro" id="IPR006145">
    <property type="entry name" value="PsdUridine_synth_RsuA/RluA"/>
</dbReference>
<dbReference type="GO" id="GO:0120159">
    <property type="term" value="F:rRNA pseudouridine synthase activity"/>
    <property type="evidence" value="ECO:0007669"/>
    <property type="project" value="UniProtKB-ARBA"/>
</dbReference>
<dbReference type="PANTHER" id="PTHR47683:SF2">
    <property type="entry name" value="RNA-BINDING S4 DOMAIN-CONTAINING PROTEIN"/>
    <property type="match status" value="1"/>
</dbReference>
<sequence>MEVRGTRLNAFLAACGVASRRRAEEVIRAGRVRVGDRIVLAPFFQVDPEVDEVTCDGRTLKATEPVYVVMNKPGGVVCAVSDKYDPVVVDLLPEAVKSRRVYPAGRLDRESEGLLILTNDGALTQEVMHPSKGLHKEYEALLNVPINERQLARWRGGFEIEGRRAVPISVTLMDREPEGRWVSVVIGEGLKREVRVMANLAGFSVERLVRRRLGKMVLEKLRPGEFVDLSFSELYTKIFEGGVV</sequence>
<dbReference type="InterPro" id="IPR000748">
    <property type="entry name" value="PsdUridine_synth_RsuA/RluB/E/F"/>
</dbReference>
<reference evidence="7" key="1">
    <citation type="submission" date="2010-03" db="EMBL/GenBank/DDBJ databases">
        <title>The genome sequence of Synergistetes sp. SGP1.</title>
        <authorList>
            <consortium name="metaHIT consortium -- http://www.metahit.eu/"/>
            <person name="Pajon A."/>
            <person name="Turner K."/>
            <person name="Parkhill J."/>
            <person name="Wade W."/>
            <person name="Vartoukian S."/>
        </authorList>
    </citation>
    <scope>NUCLEOTIDE SEQUENCE [LARGE SCALE GENOMIC DNA]</scope>
    <source>
        <strain evidence="7">SGP1</strain>
    </source>
</reference>
<dbReference type="PROSITE" id="PS50889">
    <property type="entry name" value="S4"/>
    <property type="match status" value="1"/>
</dbReference>
<dbReference type="SMART" id="SM00363">
    <property type="entry name" value="S4"/>
    <property type="match status" value="1"/>
</dbReference>
<dbReference type="CDD" id="cd00165">
    <property type="entry name" value="S4"/>
    <property type="match status" value="1"/>
</dbReference>
<evidence type="ECO:0000256" key="4">
    <source>
        <dbReference type="RuleBase" id="RU003887"/>
    </source>
</evidence>
<dbReference type="Gene3D" id="3.30.70.580">
    <property type="entry name" value="Pseudouridine synthase I, catalytic domain, N-terminal subdomain"/>
    <property type="match status" value="1"/>
</dbReference>
<dbReference type="PANTHER" id="PTHR47683">
    <property type="entry name" value="PSEUDOURIDINE SYNTHASE FAMILY PROTEIN-RELATED"/>
    <property type="match status" value="1"/>
</dbReference>
<protein>
    <recommendedName>
        <fullName evidence="4">Pseudouridine synthase</fullName>
        <ecNumber evidence="4">5.4.99.-</ecNumber>
    </recommendedName>
</protein>
<dbReference type="KEGG" id="sbr:SY1_13000"/>
<dbReference type="Gene3D" id="3.10.290.10">
    <property type="entry name" value="RNA-binding S4 domain"/>
    <property type="match status" value="1"/>
</dbReference>